<sequence>MNQPTTMPAPASVDGIADPSGNGGLKTLTFIHKDKLTWTIAMMPPGKSLEAGDDPTTFSFTKFLPATVPEWAYKRLIGRKERIHESGDVLVELFCAGVPEPAALETLPMPDQVVVLQQRVEELAGDQKKTVELLGRLVEGKSADGTLTMEGVEDPLAPVEARMEVLEAQQGQILKTLEKIAGQRTPAKPAEAAADAADSTA</sequence>
<feature type="region of interest" description="Disordered" evidence="1">
    <location>
        <begin position="182"/>
        <end position="201"/>
    </location>
</feature>
<protein>
    <submittedName>
        <fullName evidence="2">Uncharacterized protein</fullName>
    </submittedName>
</protein>
<comment type="caution">
    <text evidence="2">The sequence shown here is derived from an EMBL/GenBank/DDBJ whole genome shotgun (WGS) entry which is preliminary data.</text>
</comment>
<dbReference type="AlphaFoldDB" id="A0A0F9J3J2"/>
<feature type="compositionally biased region" description="Low complexity" evidence="1">
    <location>
        <begin position="185"/>
        <end position="201"/>
    </location>
</feature>
<organism evidence="2">
    <name type="scientific">marine sediment metagenome</name>
    <dbReference type="NCBI Taxonomy" id="412755"/>
    <lineage>
        <taxon>unclassified sequences</taxon>
        <taxon>metagenomes</taxon>
        <taxon>ecological metagenomes</taxon>
    </lineage>
</organism>
<proteinExistence type="predicted"/>
<name>A0A0F9J3J2_9ZZZZ</name>
<reference evidence="2" key="1">
    <citation type="journal article" date="2015" name="Nature">
        <title>Complex archaea that bridge the gap between prokaryotes and eukaryotes.</title>
        <authorList>
            <person name="Spang A."/>
            <person name="Saw J.H."/>
            <person name="Jorgensen S.L."/>
            <person name="Zaremba-Niedzwiedzka K."/>
            <person name="Martijn J."/>
            <person name="Lind A.E."/>
            <person name="van Eijk R."/>
            <person name="Schleper C."/>
            <person name="Guy L."/>
            <person name="Ettema T.J."/>
        </authorList>
    </citation>
    <scope>NUCLEOTIDE SEQUENCE</scope>
</reference>
<evidence type="ECO:0000256" key="1">
    <source>
        <dbReference type="SAM" id="MobiDB-lite"/>
    </source>
</evidence>
<feature type="region of interest" description="Disordered" evidence="1">
    <location>
        <begin position="1"/>
        <end position="20"/>
    </location>
</feature>
<dbReference type="EMBL" id="LAZR01010963">
    <property type="protein sequence ID" value="KKM64128.1"/>
    <property type="molecule type" value="Genomic_DNA"/>
</dbReference>
<gene>
    <name evidence="2" type="ORF">LCGC14_1504540</name>
</gene>
<accession>A0A0F9J3J2</accession>
<evidence type="ECO:0000313" key="2">
    <source>
        <dbReference type="EMBL" id="KKM64128.1"/>
    </source>
</evidence>